<organism evidence="1 2">
    <name type="scientific">Priestia megaterium (strain ATCC 14581 / DSM 32 / CCUG 1817 / JCM 2506 / NBRC 15308 / NCIMB 9376 / NCTC 10342 / NRRL B-14308 / VKM B-512 / Ford 19)</name>
    <name type="common">Bacillus megaterium</name>
    <dbReference type="NCBI Taxonomy" id="1348623"/>
    <lineage>
        <taxon>Bacteria</taxon>
        <taxon>Bacillati</taxon>
        <taxon>Bacillota</taxon>
        <taxon>Bacilli</taxon>
        <taxon>Bacillales</taxon>
        <taxon>Bacillaceae</taxon>
        <taxon>Priestia</taxon>
    </lineage>
</organism>
<evidence type="ECO:0000313" key="1">
    <source>
        <dbReference type="EMBL" id="AJI24274.1"/>
    </source>
</evidence>
<dbReference type="RefSeq" id="WP_013084436.1">
    <property type="nucleotide sequence ID" value="NZ_BCVB01000012.1"/>
</dbReference>
<sequence length="62" mass="7185">MADHSKESEKMICEDHNSPVDERSYDLYEATRNSLLRNELDDKNKTILNNIDNGAMDVNLEE</sequence>
<dbReference type="PATRIC" id="fig|592022.4.peg.3730"/>
<dbReference type="HOGENOM" id="CLU_2894623_0_0_9"/>
<dbReference type="Proteomes" id="UP000031829">
    <property type="component" value="Chromosome"/>
</dbReference>
<dbReference type="GeneID" id="93644163"/>
<gene>
    <name evidence="1" type="ORF">BG04_669</name>
</gene>
<proteinExistence type="predicted"/>
<reference evidence="1 2" key="1">
    <citation type="journal article" date="2015" name="Genome Announc.">
        <title>Complete genome sequences for 35 biothreat assay-relevant bacillus species.</title>
        <authorList>
            <person name="Johnson S.L."/>
            <person name="Daligault H.E."/>
            <person name="Davenport K.W."/>
            <person name="Jaissle J."/>
            <person name="Frey K.G."/>
            <person name="Ladner J.T."/>
            <person name="Broomall S.M."/>
            <person name="Bishop-Lilly K.A."/>
            <person name="Bruce D.C."/>
            <person name="Gibbons H.S."/>
            <person name="Coyne S.R."/>
            <person name="Lo C.C."/>
            <person name="Meincke L."/>
            <person name="Munk A.C."/>
            <person name="Koroleva G.I."/>
            <person name="Rosenzweig C.N."/>
            <person name="Palacios G.F."/>
            <person name="Redden C.L."/>
            <person name="Minogue T.D."/>
            <person name="Chain P.S."/>
        </authorList>
    </citation>
    <scope>NUCLEOTIDE SEQUENCE [LARGE SCALE GENOMIC DNA]</scope>
    <source>
        <strain evidence="2">ATCC 14581 / DSM 32 / JCM 2506 / NBRC 15308 / NCIMB 9376 / NCTC 10342 / NRRL B-14308 / VKM B-512</strain>
    </source>
</reference>
<accession>A0A0B6AWM2</accession>
<name>A0A0B6AWM2_PRIM2</name>
<protein>
    <submittedName>
        <fullName evidence="1">Uncharacterized protein</fullName>
    </submittedName>
</protein>
<dbReference type="AlphaFoldDB" id="A0A0B6AWM2"/>
<dbReference type="EMBL" id="CP009920">
    <property type="protein sequence ID" value="AJI24274.1"/>
    <property type="molecule type" value="Genomic_DNA"/>
</dbReference>
<evidence type="ECO:0000313" key="2">
    <source>
        <dbReference type="Proteomes" id="UP000031829"/>
    </source>
</evidence>
<dbReference type="KEGG" id="bmeg:BG04_669"/>